<dbReference type="Proteomes" id="UP000521868">
    <property type="component" value="Unassembled WGS sequence"/>
</dbReference>
<dbReference type="AlphaFoldDB" id="A0A7X6DID7"/>
<dbReference type="RefSeq" id="WP_168108860.1">
    <property type="nucleotide sequence ID" value="NZ_VTOX01000007.1"/>
</dbReference>
<dbReference type="GO" id="GO:0006355">
    <property type="term" value="P:regulation of DNA-templated transcription"/>
    <property type="evidence" value="ECO:0007669"/>
    <property type="project" value="InterPro"/>
</dbReference>
<sequence>MKTKHPTRVKLLDSDTGEVIDDGDMVYVPRRLRMKEGWFMAMQDGLAMLAKQPLRGESMRVLLYLMSEMEFENYVRPTHSEIAAALSMQRPNVTRAIRELRERKVLIDGEHGSLRLESSYGWKGKVKSLRDHQQVQQRECEQVARADAEAAMA</sequence>
<dbReference type="EMBL" id="VTOX01000007">
    <property type="protein sequence ID" value="NKE67730.1"/>
    <property type="molecule type" value="Genomic_DNA"/>
</dbReference>
<name>A0A7X6DID7_9BURK</name>
<dbReference type="SUPFAM" id="SSF46785">
    <property type="entry name" value="Winged helix' DNA-binding domain"/>
    <property type="match status" value="1"/>
</dbReference>
<dbReference type="Pfam" id="PF13545">
    <property type="entry name" value="HTH_Crp_2"/>
    <property type="match status" value="1"/>
</dbReference>
<organism evidence="2 3">
    <name type="scientific">Ramlibacter lithotrophicus</name>
    <dbReference type="NCBI Taxonomy" id="2606681"/>
    <lineage>
        <taxon>Bacteria</taxon>
        <taxon>Pseudomonadati</taxon>
        <taxon>Pseudomonadota</taxon>
        <taxon>Betaproteobacteria</taxon>
        <taxon>Burkholderiales</taxon>
        <taxon>Comamonadaceae</taxon>
        <taxon>Ramlibacter</taxon>
    </lineage>
</organism>
<dbReference type="GO" id="GO:0003677">
    <property type="term" value="F:DNA binding"/>
    <property type="evidence" value="ECO:0007669"/>
    <property type="project" value="InterPro"/>
</dbReference>
<dbReference type="InterPro" id="IPR012318">
    <property type="entry name" value="HTH_CRP"/>
</dbReference>
<dbReference type="InterPro" id="IPR036390">
    <property type="entry name" value="WH_DNA-bd_sf"/>
</dbReference>
<proteinExistence type="predicted"/>
<keyword evidence="3" id="KW-1185">Reference proteome</keyword>
<evidence type="ECO:0000313" key="2">
    <source>
        <dbReference type="EMBL" id="NKE67730.1"/>
    </source>
</evidence>
<dbReference type="InterPro" id="IPR036388">
    <property type="entry name" value="WH-like_DNA-bd_sf"/>
</dbReference>
<protein>
    <submittedName>
        <fullName evidence="2">Winged helix-turn-helix domain-containing protein</fullName>
    </submittedName>
</protein>
<evidence type="ECO:0000259" key="1">
    <source>
        <dbReference type="Pfam" id="PF13545"/>
    </source>
</evidence>
<gene>
    <name evidence="2" type="ORF">RAMLITH_18065</name>
</gene>
<reference evidence="2 3" key="1">
    <citation type="journal article" date="2020" name="Nature">
        <title>Bacterial chemolithoautotrophy via manganese oxidation.</title>
        <authorList>
            <person name="Yu H."/>
            <person name="Leadbetter J.R."/>
        </authorList>
    </citation>
    <scope>NUCLEOTIDE SEQUENCE [LARGE SCALE GENOMIC DNA]</scope>
    <source>
        <strain evidence="2 3">RBP-1</strain>
    </source>
</reference>
<feature type="domain" description="HTH crp-type" evidence="1">
    <location>
        <begin position="60"/>
        <end position="109"/>
    </location>
</feature>
<evidence type="ECO:0000313" key="3">
    <source>
        <dbReference type="Proteomes" id="UP000521868"/>
    </source>
</evidence>
<dbReference type="Gene3D" id="1.10.10.10">
    <property type="entry name" value="Winged helix-like DNA-binding domain superfamily/Winged helix DNA-binding domain"/>
    <property type="match status" value="1"/>
</dbReference>
<accession>A0A7X6DID7</accession>
<comment type="caution">
    <text evidence="2">The sequence shown here is derived from an EMBL/GenBank/DDBJ whole genome shotgun (WGS) entry which is preliminary data.</text>
</comment>